<evidence type="ECO:0000313" key="1">
    <source>
        <dbReference type="EMBL" id="GIX97114.1"/>
    </source>
</evidence>
<dbReference type="Proteomes" id="UP001054945">
    <property type="component" value="Unassembled WGS sequence"/>
</dbReference>
<protein>
    <submittedName>
        <fullName evidence="1">Uncharacterized protein</fullName>
    </submittedName>
</protein>
<comment type="caution">
    <text evidence="1">The sequence shown here is derived from an EMBL/GenBank/DDBJ whole genome shotgun (WGS) entry which is preliminary data.</text>
</comment>
<name>A0AAV4PKB6_CAEEX</name>
<accession>A0AAV4PKB6</accession>
<dbReference type="AlphaFoldDB" id="A0AAV4PKB6"/>
<keyword evidence="2" id="KW-1185">Reference proteome</keyword>
<evidence type="ECO:0000313" key="2">
    <source>
        <dbReference type="Proteomes" id="UP001054945"/>
    </source>
</evidence>
<dbReference type="EMBL" id="BPLR01004740">
    <property type="protein sequence ID" value="GIX97114.1"/>
    <property type="molecule type" value="Genomic_DNA"/>
</dbReference>
<reference evidence="1 2" key="1">
    <citation type="submission" date="2021-06" db="EMBL/GenBank/DDBJ databases">
        <title>Caerostris extrusa draft genome.</title>
        <authorList>
            <person name="Kono N."/>
            <person name="Arakawa K."/>
        </authorList>
    </citation>
    <scope>NUCLEOTIDE SEQUENCE [LARGE SCALE GENOMIC DNA]</scope>
</reference>
<proteinExistence type="predicted"/>
<gene>
    <name evidence="1" type="ORF">CEXT_449621</name>
</gene>
<sequence length="95" mass="11148">MKRDHGDPNDDCESQCRDARGAFLLCCWRNYTSRIVKNRDRGGYSQLSTNETPVPSLWGSGEQAYRKKGRMIIIMIKNNYFHKANDVCFWRRDVV</sequence>
<organism evidence="1 2">
    <name type="scientific">Caerostris extrusa</name>
    <name type="common">Bark spider</name>
    <name type="synonym">Caerostris bankana</name>
    <dbReference type="NCBI Taxonomy" id="172846"/>
    <lineage>
        <taxon>Eukaryota</taxon>
        <taxon>Metazoa</taxon>
        <taxon>Ecdysozoa</taxon>
        <taxon>Arthropoda</taxon>
        <taxon>Chelicerata</taxon>
        <taxon>Arachnida</taxon>
        <taxon>Araneae</taxon>
        <taxon>Araneomorphae</taxon>
        <taxon>Entelegynae</taxon>
        <taxon>Araneoidea</taxon>
        <taxon>Araneidae</taxon>
        <taxon>Caerostris</taxon>
    </lineage>
</organism>